<dbReference type="PANTHER" id="PTHR36530:SF1">
    <property type="entry name" value="AMOEBIASIN-1"/>
    <property type="match status" value="1"/>
</dbReference>
<keyword evidence="5" id="KW-1185">Reference proteome</keyword>
<dbReference type="RefSeq" id="WP_318622138.1">
    <property type="nucleotide sequence ID" value="NZ_CP137642.1"/>
</dbReference>
<keyword evidence="1 4" id="KW-0646">Protease inhibitor</keyword>
<dbReference type="AlphaFoldDB" id="A0AAX4FWR8"/>
<evidence type="ECO:0000313" key="5">
    <source>
        <dbReference type="Proteomes" id="UP001305652"/>
    </source>
</evidence>
<evidence type="ECO:0000256" key="2">
    <source>
        <dbReference type="ARBA" id="ARBA00022704"/>
    </source>
</evidence>
<dbReference type="InterPro" id="IPR036331">
    <property type="entry name" value="Chagasin-like_sf"/>
</dbReference>
<sequence length="122" mass="13263">MHVAADRGGDTDCGTHTGCGDTPAAENYISNETQPVGSRITITLDENPTTGYRWNVTSSAGLQYVNETFIAPETEVVGAGGVHQWQYVAAEPGSVEFTAIYRRPWEEATGNETTFSMDFIIR</sequence>
<dbReference type="InterPro" id="IPR052781">
    <property type="entry name" value="Cys_protease_inhibitor_I42"/>
</dbReference>
<feature type="domain" description="Proteinase inhibitor I42 chagasin" evidence="3">
    <location>
        <begin position="35"/>
        <end position="117"/>
    </location>
</feature>
<reference evidence="4 5" key="1">
    <citation type="submission" date="2023-10" db="EMBL/GenBank/DDBJ databases">
        <title>The complete genome sequence of Methanoculleus receptaculi DSM 18860.</title>
        <authorList>
            <person name="Lai S.-J."/>
            <person name="You Y.-T."/>
            <person name="Chen S.-C."/>
        </authorList>
    </citation>
    <scope>NUCLEOTIDE SEQUENCE [LARGE SCALE GENOMIC DNA]</scope>
    <source>
        <strain evidence="4 5">DSM 18860</strain>
    </source>
</reference>
<gene>
    <name evidence="4" type="ORF">R6Y96_03500</name>
</gene>
<proteinExistence type="predicted"/>
<dbReference type="InterPro" id="IPR018990">
    <property type="entry name" value="Prot_inh_I42_chagasin"/>
</dbReference>
<dbReference type="SUPFAM" id="SSF141066">
    <property type="entry name" value="ICP-like"/>
    <property type="match status" value="1"/>
</dbReference>
<name>A0AAX4FWR8_9EURY</name>
<dbReference type="EMBL" id="CP137642">
    <property type="protein sequence ID" value="WOX58317.1"/>
    <property type="molecule type" value="Genomic_DNA"/>
</dbReference>
<accession>A0AAX4FWR8</accession>
<organism evidence="4 5">
    <name type="scientific">Methanoculleus receptaculi</name>
    <dbReference type="NCBI Taxonomy" id="394967"/>
    <lineage>
        <taxon>Archaea</taxon>
        <taxon>Methanobacteriati</taxon>
        <taxon>Methanobacteriota</taxon>
        <taxon>Stenosarchaea group</taxon>
        <taxon>Methanomicrobia</taxon>
        <taxon>Methanomicrobiales</taxon>
        <taxon>Methanomicrobiaceae</taxon>
        <taxon>Methanoculleus</taxon>
    </lineage>
</organism>
<dbReference type="GeneID" id="85732191"/>
<dbReference type="KEGG" id="mrc:R6Y96_03500"/>
<protein>
    <submittedName>
        <fullName evidence="4">Protease inhibitor I42 family protein</fullName>
    </submittedName>
</protein>
<dbReference type="PANTHER" id="PTHR36530">
    <property type="entry name" value="INHIBITOR OF CYSTEINE PEPTIDASE"/>
    <property type="match status" value="1"/>
</dbReference>
<dbReference type="GO" id="GO:0004869">
    <property type="term" value="F:cysteine-type endopeptidase inhibitor activity"/>
    <property type="evidence" value="ECO:0007669"/>
    <property type="project" value="UniProtKB-KW"/>
</dbReference>
<dbReference type="Gene3D" id="2.60.40.2020">
    <property type="match status" value="1"/>
</dbReference>
<dbReference type="Pfam" id="PF09394">
    <property type="entry name" value="Inhibitor_I42"/>
    <property type="match status" value="1"/>
</dbReference>
<keyword evidence="2" id="KW-0789">Thiol protease inhibitor</keyword>
<dbReference type="Proteomes" id="UP001305652">
    <property type="component" value="Chromosome"/>
</dbReference>
<evidence type="ECO:0000259" key="3">
    <source>
        <dbReference type="Pfam" id="PF09394"/>
    </source>
</evidence>
<evidence type="ECO:0000313" key="4">
    <source>
        <dbReference type="EMBL" id="WOX58317.1"/>
    </source>
</evidence>
<evidence type="ECO:0000256" key="1">
    <source>
        <dbReference type="ARBA" id="ARBA00022690"/>
    </source>
</evidence>